<dbReference type="Pfam" id="PF03935">
    <property type="entry name" value="SKN1_KRE6_Sbg1"/>
    <property type="match status" value="1"/>
</dbReference>
<feature type="region of interest" description="Disordered" evidence="9">
    <location>
        <begin position="230"/>
        <end position="252"/>
    </location>
</feature>
<keyword evidence="8" id="KW-0961">Cell wall biogenesis/degradation</keyword>
<dbReference type="GeneID" id="96006484"/>
<feature type="region of interest" description="Disordered" evidence="9">
    <location>
        <begin position="824"/>
        <end position="844"/>
    </location>
</feature>
<evidence type="ECO:0000256" key="8">
    <source>
        <dbReference type="ARBA" id="ARBA00023316"/>
    </source>
</evidence>
<evidence type="ECO:0000256" key="6">
    <source>
        <dbReference type="ARBA" id="ARBA00023136"/>
    </source>
</evidence>
<feature type="domain" description="GH16" evidence="11">
    <location>
        <begin position="434"/>
        <end position="777"/>
    </location>
</feature>
<feature type="region of interest" description="Disordered" evidence="9">
    <location>
        <begin position="1"/>
        <end position="165"/>
    </location>
</feature>
<dbReference type="InterPro" id="IPR005629">
    <property type="entry name" value="Skn1/Kre6/Sbg1"/>
</dbReference>
<keyword evidence="4" id="KW-0735">Signal-anchor</keyword>
<name>A0AB34KLL7_9PEZI</name>
<evidence type="ECO:0000256" key="5">
    <source>
        <dbReference type="ARBA" id="ARBA00022989"/>
    </source>
</evidence>
<feature type="compositionally biased region" description="Polar residues" evidence="9">
    <location>
        <begin position="154"/>
        <end position="165"/>
    </location>
</feature>
<evidence type="ECO:0000256" key="10">
    <source>
        <dbReference type="SAM" id="Phobius"/>
    </source>
</evidence>
<evidence type="ECO:0000256" key="3">
    <source>
        <dbReference type="ARBA" id="ARBA00022692"/>
    </source>
</evidence>
<feature type="compositionally biased region" description="Low complexity" evidence="9">
    <location>
        <begin position="828"/>
        <end position="844"/>
    </location>
</feature>
<evidence type="ECO:0000256" key="4">
    <source>
        <dbReference type="ARBA" id="ARBA00022968"/>
    </source>
</evidence>
<dbReference type="InterPro" id="IPR013320">
    <property type="entry name" value="ConA-like_dom_sf"/>
</dbReference>
<sequence>MAPVRPTASRASSRSSYVDANEDRAAQQAGRSTSNLAAAASAQSLREQSRPNSRAPSRSSSQPNLLRKKNRASTVPEEPLAPPTQAAGTLRAPSPNVPARTSPLADRHSTSSSEAGNSNSTSEDAKSTLLPVPTVVSNASSSQDQRPRMFPAGNGSNVSVSQQYPPRSLHDLGSDYTRYYNPFATNNNSQQDLNSPLPRTSSATHLMAGHGLSTEELNKRLSNPFRDTNRMSNPFASNNNTAPGTPITKENSREKDNGVIVGAAAGTAAGGIAASEMVEKSGTPIMIREADPEKAVFFPYMDDRLGAPISEFPLYTDAVEDDDDMHMPQWDDDIKLKASWKDHFARGNLSSTFGMIFMTLGLLTVFVILPVVSYTGPGLLSYQYETPLDQMPGAWDKLDRNSWYYVNDREYPLLKNLRTGLIDPDTPASAMTRKDINGNTMNLVFSDEFNEQNRTFYPGDDPYWFGPDIWYGATKDLEWYDPDAINTGDGVLSLQLDQFPNHGLQYRSGMLNSWNQLCFKGGVFEISASLPGPGGVHGLWPGAWTMGNLGRPGYLATTDGMWPYTYNDCDAGITPNQSQSDGLSYLPGQRLTSCGCKGEDHPTPGKGRGAPEIDIIEVSGDWAGMGVAVATQSFQVAPFDVWWYPNYEFMETPDYRLSFVNTYTGGPFQQAVSTTTMLNNSWYDGMQYQKYAFEYAPGEGEDAYIQWFVGDDEMMKFDARAIGPNGNVGQRLVSEEPMSMVINLGISENWVNIDYAALSFPTIMRIDYVRLYQKEGEESVTCDPPGYETTEYIKNHPAAYNNPNFTHWEDAGYPWPKNTLMNGCEAASSSSSSKNSKSNNNNNN</sequence>
<dbReference type="InterPro" id="IPR000757">
    <property type="entry name" value="Beta-glucanase-like"/>
</dbReference>
<keyword evidence="6 10" id="KW-0472">Membrane</keyword>
<feature type="transmembrane region" description="Helical" evidence="10">
    <location>
        <begin position="353"/>
        <end position="374"/>
    </location>
</feature>
<feature type="compositionally biased region" description="Low complexity" evidence="9">
    <location>
        <begin position="110"/>
        <end position="122"/>
    </location>
</feature>
<dbReference type="EMBL" id="JAAQHG020000017">
    <property type="protein sequence ID" value="KAL1585879.1"/>
    <property type="molecule type" value="Genomic_DNA"/>
</dbReference>
<evidence type="ECO:0000313" key="12">
    <source>
        <dbReference type="EMBL" id="KAL1585879.1"/>
    </source>
</evidence>
<dbReference type="PROSITE" id="PS51762">
    <property type="entry name" value="GH16_2"/>
    <property type="match status" value="1"/>
</dbReference>
<keyword evidence="5 10" id="KW-1133">Transmembrane helix</keyword>
<dbReference type="Proteomes" id="UP000803884">
    <property type="component" value="Unassembled WGS sequence"/>
</dbReference>
<dbReference type="GO" id="GO:0006078">
    <property type="term" value="P:(1-&gt;6)-beta-D-glucan biosynthetic process"/>
    <property type="evidence" value="ECO:0007669"/>
    <property type="project" value="TreeGrafter"/>
</dbReference>
<keyword evidence="7" id="KW-0325">Glycoprotein</keyword>
<dbReference type="RefSeq" id="XP_069228985.1">
    <property type="nucleotide sequence ID" value="XM_069373646.1"/>
</dbReference>
<comment type="similarity">
    <text evidence="2">Belongs to the SKN1/KRE6 family.</text>
</comment>
<gene>
    <name evidence="12" type="ORF">WHR41_05041</name>
</gene>
<keyword evidence="3 10" id="KW-0812">Transmembrane</keyword>
<reference evidence="12 13" key="1">
    <citation type="journal article" date="2020" name="Microbiol. Resour. Announc.">
        <title>Draft Genome Sequence of a Cladosporium Species Isolated from the Mesophotic Ascidian Didemnum maculosum.</title>
        <authorList>
            <person name="Gioti A."/>
            <person name="Siaperas R."/>
            <person name="Nikolaivits E."/>
            <person name="Le Goff G."/>
            <person name="Ouazzani J."/>
            <person name="Kotoulas G."/>
            <person name="Topakas E."/>
        </authorList>
    </citation>
    <scope>NUCLEOTIDE SEQUENCE [LARGE SCALE GENOMIC DNA]</scope>
    <source>
        <strain evidence="12 13">TM138-S3</strain>
    </source>
</reference>
<dbReference type="CDD" id="cd02180">
    <property type="entry name" value="GH16_fungal_KRE6_glucanase"/>
    <property type="match status" value="1"/>
</dbReference>
<evidence type="ECO:0000259" key="11">
    <source>
        <dbReference type="PROSITE" id="PS51762"/>
    </source>
</evidence>
<dbReference type="Gene3D" id="2.60.120.200">
    <property type="match status" value="1"/>
</dbReference>
<feature type="compositionally biased region" description="Low complexity" evidence="9">
    <location>
        <begin position="31"/>
        <end position="64"/>
    </location>
</feature>
<evidence type="ECO:0000256" key="7">
    <source>
        <dbReference type="ARBA" id="ARBA00023180"/>
    </source>
</evidence>
<evidence type="ECO:0000256" key="1">
    <source>
        <dbReference type="ARBA" id="ARBA00004606"/>
    </source>
</evidence>
<organism evidence="12 13">
    <name type="scientific">Cladosporium halotolerans</name>
    <dbReference type="NCBI Taxonomy" id="1052096"/>
    <lineage>
        <taxon>Eukaryota</taxon>
        <taxon>Fungi</taxon>
        <taxon>Dikarya</taxon>
        <taxon>Ascomycota</taxon>
        <taxon>Pezizomycotina</taxon>
        <taxon>Dothideomycetes</taxon>
        <taxon>Dothideomycetidae</taxon>
        <taxon>Cladosporiales</taxon>
        <taxon>Cladosporiaceae</taxon>
        <taxon>Cladosporium</taxon>
    </lineage>
</organism>
<dbReference type="AlphaFoldDB" id="A0AB34KLL7"/>
<comment type="subcellular location">
    <subcellularLocation>
        <location evidence="1">Membrane</location>
        <topology evidence="1">Single-pass type II membrane protein</topology>
    </subcellularLocation>
</comment>
<evidence type="ECO:0000256" key="9">
    <source>
        <dbReference type="SAM" id="MobiDB-lite"/>
    </source>
</evidence>
<dbReference type="PANTHER" id="PTHR31361">
    <property type="entry name" value="BETA-GLUCAN SYNTHESIS-ASSOCIATED PROTEIN KRE6-RELATED"/>
    <property type="match status" value="1"/>
</dbReference>
<dbReference type="GO" id="GO:0005789">
    <property type="term" value="C:endoplasmic reticulum membrane"/>
    <property type="evidence" value="ECO:0007669"/>
    <property type="project" value="TreeGrafter"/>
</dbReference>
<feature type="compositionally biased region" description="Polar residues" evidence="9">
    <location>
        <begin position="230"/>
        <end position="243"/>
    </location>
</feature>
<evidence type="ECO:0000256" key="2">
    <source>
        <dbReference type="ARBA" id="ARBA00010962"/>
    </source>
</evidence>
<dbReference type="GO" id="GO:0015926">
    <property type="term" value="F:glucosidase activity"/>
    <property type="evidence" value="ECO:0007669"/>
    <property type="project" value="TreeGrafter"/>
</dbReference>
<dbReference type="GO" id="GO:0005886">
    <property type="term" value="C:plasma membrane"/>
    <property type="evidence" value="ECO:0007669"/>
    <property type="project" value="TreeGrafter"/>
</dbReference>
<keyword evidence="13" id="KW-1185">Reference proteome</keyword>
<proteinExistence type="inferred from homology"/>
<feature type="compositionally biased region" description="Polar residues" evidence="9">
    <location>
        <begin position="135"/>
        <end position="144"/>
    </location>
</feature>
<comment type="caution">
    <text evidence="12">The sequence shown here is derived from an EMBL/GenBank/DDBJ whole genome shotgun (WGS) entry which is preliminary data.</text>
</comment>
<protein>
    <recommendedName>
        <fullName evidence="11">GH16 domain-containing protein</fullName>
    </recommendedName>
</protein>
<dbReference type="PANTHER" id="PTHR31361:SF14">
    <property type="entry name" value="GH16 DOMAIN-CONTAINING PROTEIN"/>
    <property type="match status" value="1"/>
</dbReference>
<dbReference type="SUPFAM" id="SSF49899">
    <property type="entry name" value="Concanavalin A-like lectins/glucanases"/>
    <property type="match status" value="1"/>
</dbReference>
<dbReference type="GO" id="GO:0031505">
    <property type="term" value="P:fungal-type cell wall organization"/>
    <property type="evidence" value="ECO:0007669"/>
    <property type="project" value="TreeGrafter"/>
</dbReference>
<evidence type="ECO:0000313" key="13">
    <source>
        <dbReference type="Proteomes" id="UP000803884"/>
    </source>
</evidence>
<accession>A0AB34KLL7</accession>